<protein>
    <submittedName>
        <fullName evidence="3">Uncharacterized protein</fullName>
    </submittedName>
</protein>
<evidence type="ECO:0000313" key="4">
    <source>
        <dbReference type="Proteomes" id="UP000663870"/>
    </source>
</evidence>
<evidence type="ECO:0000313" key="2">
    <source>
        <dbReference type="EMBL" id="CAF0896894.1"/>
    </source>
</evidence>
<name>A0A815XNJ8_9BILA</name>
<proteinExistence type="predicted"/>
<evidence type="ECO:0000256" key="1">
    <source>
        <dbReference type="SAM" id="MobiDB-lite"/>
    </source>
</evidence>
<dbReference type="Proteomes" id="UP000663854">
    <property type="component" value="Unassembled WGS sequence"/>
</dbReference>
<dbReference type="EMBL" id="CAJNOH010000134">
    <property type="protein sequence ID" value="CAF0896894.1"/>
    <property type="molecule type" value="Genomic_DNA"/>
</dbReference>
<comment type="caution">
    <text evidence="3">The sequence shown here is derived from an EMBL/GenBank/DDBJ whole genome shotgun (WGS) entry which is preliminary data.</text>
</comment>
<dbReference type="Proteomes" id="UP000663870">
    <property type="component" value="Unassembled WGS sequence"/>
</dbReference>
<feature type="compositionally biased region" description="Polar residues" evidence="1">
    <location>
        <begin position="191"/>
        <end position="202"/>
    </location>
</feature>
<keyword evidence="4" id="KW-1185">Reference proteome</keyword>
<gene>
    <name evidence="3" type="ORF">JXQ802_LOCUS44269</name>
    <name evidence="2" type="ORF">PYM288_LOCUS9319</name>
</gene>
<organism evidence="3 4">
    <name type="scientific">Rotaria sordida</name>
    <dbReference type="NCBI Taxonomy" id="392033"/>
    <lineage>
        <taxon>Eukaryota</taxon>
        <taxon>Metazoa</taxon>
        <taxon>Spiralia</taxon>
        <taxon>Gnathifera</taxon>
        <taxon>Rotifera</taxon>
        <taxon>Eurotatoria</taxon>
        <taxon>Bdelloidea</taxon>
        <taxon>Philodinida</taxon>
        <taxon>Philodinidae</taxon>
        <taxon>Rotaria</taxon>
    </lineage>
</organism>
<reference evidence="3" key="1">
    <citation type="submission" date="2021-02" db="EMBL/GenBank/DDBJ databases">
        <authorList>
            <person name="Nowell W R."/>
        </authorList>
    </citation>
    <scope>NUCLEOTIDE SEQUENCE</scope>
</reference>
<dbReference type="AlphaFoldDB" id="A0A815XNJ8"/>
<feature type="compositionally biased region" description="Basic and acidic residues" evidence="1">
    <location>
        <begin position="177"/>
        <end position="189"/>
    </location>
</feature>
<accession>A0A815XNJ8</accession>
<feature type="region of interest" description="Disordered" evidence="1">
    <location>
        <begin position="172"/>
        <end position="205"/>
    </location>
</feature>
<dbReference type="EMBL" id="CAJNOL010003363">
    <property type="protein sequence ID" value="CAF1559796.1"/>
    <property type="molecule type" value="Genomic_DNA"/>
</dbReference>
<evidence type="ECO:0000313" key="3">
    <source>
        <dbReference type="EMBL" id="CAF1559796.1"/>
    </source>
</evidence>
<sequence>MKTDSLLTSSSKLSYRELNSILNKSITTSLTDISSLSTQQITLKETCSCSTCTCSNSSMTYKKNNIQSHSFKNNDDCLAYAFIILYESSIWCMQIIYELFFKSLWEILMYVKQELQYDSSCNQTSSSCMDTISINKSTMENYSLISKNKNYSDLSRYHLPLFEAHSHRRHCRLRRSNSKDKSMFWDKPRRSSSNQNMNQASTEQKDSYSIDTHLIVVPIRSSHCQTEISKNDLQTINADLNPSEKTINLHEQLTDTLCRRLHEPLMFMNRDMFCRHNRPSFCSTVSSDRNQKLSTMNTINLSPTTNGFLLSNTHNESSFLSNVTDVQSDKTLFSHNSQPFLFDLHQRKQSHKKLKENRQIINDHSIPLALASSLHSNLSLFNEDYFLTKYVHQLCTDKHYRR</sequence>